<feature type="domain" description="Malonyl-CoA:ACP transacylase (MAT)" evidence="5">
    <location>
        <begin position="8"/>
        <end position="322"/>
    </location>
</feature>
<dbReference type="InterPro" id="IPR050858">
    <property type="entry name" value="Mal-CoA-ACP_Trans/PKS_FabD"/>
</dbReference>
<dbReference type="InterPro" id="IPR004410">
    <property type="entry name" value="Malonyl_CoA-ACP_transAc_FabD"/>
</dbReference>
<evidence type="ECO:0000313" key="6">
    <source>
        <dbReference type="EMBL" id="PEM66574.1"/>
    </source>
</evidence>
<dbReference type="RefSeq" id="WP_097969589.1">
    <property type="nucleotide sequence ID" value="NZ_NUBH01000063.1"/>
</dbReference>
<dbReference type="Proteomes" id="UP000219775">
    <property type="component" value="Unassembled WGS sequence"/>
</dbReference>
<sequence length="429" mass="48510">MAKKIGILFPGQGAQYIGMGKSLYDNFQVAREIYDKASDILDINLKEICFEGSFSNLNHIENMLPSIYTASVAAFQVLQEEVNIESSFMAGHSLGEYAALTCSGAIDFKDALKLVQKRSIYAREWNKKQNGTMTIVEGLSTNEIEDICSIKSTTDCKAYVACYNNSTQSVICGHQTAIMSVEGEIIKRGGRVTPLLAGIAFHTPLMLEASTQLERDLDNVQLNKLNCQVISNVYARPYHNTEDIKEGLRLQMFHSVQWQSSIQYMVQEGVTDFIDIGPRNIVRSLLDKSNSYNIYSYHELGEREKLIKDFRKDSASTLTKEQAELFVKACITMAICTKNNNDSTTEYQQLVIESYIKLKALLHTDNTLKSIDLINTAVTYLFEIYEGKQVPIKERFLRINKLLDGLLLDYSIKRMVQERVESILLTKVV</sequence>
<dbReference type="GO" id="GO:0006633">
    <property type="term" value="P:fatty acid biosynthetic process"/>
    <property type="evidence" value="ECO:0007669"/>
    <property type="project" value="TreeGrafter"/>
</dbReference>
<keyword evidence="2 6" id="KW-0808">Transferase</keyword>
<protein>
    <recommendedName>
        <fullName evidence="1">[acyl-carrier-protein] S-malonyltransferase</fullName>
        <ecNumber evidence="1">2.3.1.39</ecNumber>
    </recommendedName>
</protein>
<comment type="catalytic activity">
    <reaction evidence="4">
        <text>holo-[ACP] + malonyl-CoA = malonyl-[ACP] + CoA</text>
        <dbReference type="Rhea" id="RHEA:41792"/>
        <dbReference type="Rhea" id="RHEA-COMP:9623"/>
        <dbReference type="Rhea" id="RHEA-COMP:9685"/>
        <dbReference type="ChEBI" id="CHEBI:57287"/>
        <dbReference type="ChEBI" id="CHEBI:57384"/>
        <dbReference type="ChEBI" id="CHEBI:64479"/>
        <dbReference type="ChEBI" id="CHEBI:78449"/>
        <dbReference type="EC" id="2.3.1.39"/>
    </reaction>
</comment>
<dbReference type="SUPFAM" id="SSF52151">
    <property type="entry name" value="FabD/lysophospholipase-like"/>
    <property type="match status" value="1"/>
</dbReference>
<comment type="caution">
    <text evidence="6">The sequence shown here is derived from an EMBL/GenBank/DDBJ whole genome shotgun (WGS) entry which is preliminary data.</text>
</comment>
<dbReference type="Gene3D" id="3.30.70.250">
    <property type="entry name" value="Malonyl-CoA ACP transacylase, ACP-binding"/>
    <property type="match status" value="1"/>
</dbReference>
<dbReference type="AlphaFoldDB" id="A0A2B6QR19"/>
<dbReference type="PANTHER" id="PTHR42681:SF1">
    <property type="entry name" value="MALONYL-COA-ACYL CARRIER PROTEIN TRANSACYLASE, MITOCHONDRIAL"/>
    <property type="match status" value="1"/>
</dbReference>
<evidence type="ECO:0000313" key="7">
    <source>
        <dbReference type="Proteomes" id="UP000219775"/>
    </source>
</evidence>
<dbReference type="Gene3D" id="3.40.366.10">
    <property type="entry name" value="Malonyl-Coenzyme A Acyl Carrier Protein, domain 2"/>
    <property type="match status" value="1"/>
</dbReference>
<dbReference type="InterPro" id="IPR016036">
    <property type="entry name" value="Malonyl_transacylase_ACP-bd"/>
</dbReference>
<keyword evidence="3" id="KW-0012">Acyltransferase</keyword>
<dbReference type="GO" id="GO:0004314">
    <property type="term" value="F:[acyl-carrier-protein] S-malonyltransferase activity"/>
    <property type="evidence" value="ECO:0007669"/>
    <property type="project" value="UniProtKB-EC"/>
</dbReference>
<dbReference type="EMBL" id="NUDP01000089">
    <property type="protein sequence ID" value="PEM66574.1"/>
    <property type="molecule type" value="Genomic_DNA"/>
</dbReference>
<name>A0A2B6QR19_9BACI</name>
<dbReference type="InterPro" id="IPR014043">
    <property type="entry name" value="Acyl_transferase_dom"/>
</dbReference>
<gene>
    <name evidence="6" type="primary">fabD</name>
    <name evidence="6" type="ORF">CN613_22120</name>
</gene>
<evidence type="ECO:0000256" key="3">
    <source>
        <dbReference type="ARBA" id="ARBA00023315"/>
    </source>
</evidence>
<accession>A0A2B6QR19</accession>
<proteinExistence type="predicted"/>
<organism evidence="6 7">
    <name type="scientific">Bacillus pseudomycoides</name>
    <dbReference type="NCBI Taxonomy" id="64104"/>
    <lineage>
        <taxon>Bacteria</taxon>
        <taxon>Bacillati</taxon>
        <taxon>Bacillota</taxon>
        <taxon>Bacilli</taxon>
        <taxon>Bacillales</taxon>
        <taxon>Bacillaceae</taxon>
        <taxon>Bacillus</taxon>
        <taxon>Bacillus cereus group</taxon>
    </lineage>
</organism>
<dbReference type="SUPFAM" id="SSF55048">
    <property type="entry name" value="Probable ACP-binding domain of malonyl-CoA ACP transacylase"/>
    <property type="match status" value="1"/>
</dbReference>
<dbReference type="SMART" id="SM00827">
    <property type="entry name" value="PKS_AT"/>
    <property type="match status" value="1"/>
</dbReference>
<evidence type="ECO:0000259" key="5">
    <source>
        <dbReference type="SMART" id="SM00827"/>
    </source>
</evidence>
<dbReference type="InterPro" id="IPR001227">
    <property type="entry name" value="Ac_transferase_dom_sf"/>
</dbReference>
<evidence type="ECO:0000256" key="1">
    <source>
        <dbReference type="ARBA" id="ARBA00013258"/>
    </source>
</evidence>
<dbReference type="NCBIfam" id="TIGR00128">
    <property type="entry name" value="fabD"/>
    <property type="match status" value="1"/>
</dbReference>
<evidence type="ECO:0000256" key="4">
    <source>
        <dbReference type="ARBA" id="ARBA00048462"/>
    </source>
</evidence>
<dbReference type="EC" id="2.3.1.39" evidence="1"/>
<evidence type="ECO:0000256" key="2">
    <source>
        <dbReference type="ARBA" id="ARBA00022679"/>
    </source>
</evidence>
<dbReference type="InterPro" id="IPR016035">
    <property type="entry name" value="Acyl_Trfase/lysoPLipase"/>
</dbReference>
<dbReference type="PANTHER" id="PTHR42681">
    <property type="entry name" value="MALONYL-COA-ACYL CARRIER PROTEIN TRANSACYLASE, MITOCHONDRIAL"/>
    <property type="match status" value="1"/>
</dbReference>
<reference evidence="6 7" key="1">
    <citation type="submission" date="2017-09" db="EMBL/GenBank/DDBJ databases">
        <title>Large-scale bioinformatics analysis of Bacillus genomes uncovers conserved roles of natural products in bacterial physiology.</title>
        <authorList>
            <consortium name="Agbiome Team Llc"/>
            <person name="Bleich R.M."/>
            <person name="Grubbs K.J."/>
            <person name="Santa Maria K.C."/>
            <person name="Allen S.E."/>
            <person name="Farag S."/>
            <person name="Shank E.A."/>
            <person name="Bowers A."/>
        </authorList>
    </citation>
    <scope>NUCLEOTIDE SEQUENCE [LARGE SCALE GENOMIC DNA]</scope>
    <source>
        <strain evidence="6 7">AFS009893</strain>
    </source>
</reference>
<dbReference type="Pfam" id="PF00698">
    <property type="entry name" value="Acyl_transf_1"/>
    <property type="match status" value="1"/>
</dbReference>